<evidence type="ECO:0000256" key="3">
    <source>
        <dbReference type="HAMAP-Rule" id="MF_01151"/>
    </source>
</evidence>
<reference evidence="7 8" key="1">
    <citation type="submission" date="2020-03" db="EMBL/GenBank/DDBJ databases">
        <title>WGS of the type strain of Planosporangium spp.</title>
        <authorList>
            <person name="Thawai C."/>
        </authorList>
    </citation>
    <scope>NUCLEOTIDE SEQUENCE [LARGE SCALE GENOMIC DNA]</scope>
    <source>
        <strain evidence="7 8">TBRC 5610</strain>
    </source>
</reference>
<feature type="compositionally biased region" description="Polar residues" evidence="6">
    <location>
        <begin position="20"/>
        <end position="30"/>
    </location>
</feature>
<feature type="compositionally biased region" description="Low complexity" evidence="6">
    <location>
        <begin position="1"/>
        <end position="12"/>
    </location>
</feature>
<dbReference type="HAMAP" id="MF_01151">
    <property type="entry name" value="GrpE"/>
    <property type="match status" value="1"/>
</dbReference>
<dbReference type="RefSeq" id="WP_167925386.1">
    <property type="nucleotide sequence ID" value="NZ_JAATVY010000006.1"/>
</dbReference>
<dbReference type="SUPFAM" id="SSF58014">
    <property type="entry name" value="Coiled-coil domain of nucleotide exchange factor GrpE"/>
    <property type="match status" value="1"/>
</dbReference>
<dbReference type="InterPro" id="IPR000740">
    <property type="entry name" value="GrpE"/>
</dbReference>
<dbReference type="SUPFAM" id="SSF51064">
    <property type="entry name" value="Head domain of nucleotide exchange factor GrpE"/>
    <property type="match status" value="1"/>
</dbReference>
<evidence type="ECO:0000256" key="2">
    <source>
        <dbReference type="ARBA" id="ARBA00023186"/>
    </source>
</evidence>
<protein>
    <recommendedName>
        <fullName evidence="3 4">Protein GrpE</fullName>
    </recommendedName>
    <alternativeName>
        <fullName evidence="3">HSP-70 cofactor</fullName>
    </alternativeName>
</protein>
<dbReference type="PANTHER" id="PTHR21237:SF23">
    <property type="entry name" value="GRPE PROTEIN HOMOLOG, MITOCHONDRIAL"/>
    <property type="match status" value="1"/>
</dbReference>
<evidence type="ECO:0000313" key="7">
    <source>
        <dbReference type="EMBL" id="NJC70509.1"/>
    </source>
</evidence>
<comment type="caution">
    <text evidence="7">The sequence shown here is derived from an EMBL/GenBank/DDBJ whole genome shotgun (WGS) entry which is preliminary data.</text>
</comment>
<keyword evidence="2 3" id="KW-0143">Chaperone</keyword>
<sequence length="221" mass="24070">MNEPRTNQTTQQRQDRSAGQLEQTATTTTERPLDETATGTPPEQTAGQQAAGEQTAGASAAGEQRPGPITPTEETATAEQALAEMRDRWQRAQAEVENTRKRYERQRADDWRAERARVASEWLPVVDNLERALSHADADPQSVARGVEAIREQALDVLHRLGFTRLDEVGVPFDPSRHEAVRAVPAPDAVPGTVVEVIRPGYAAADILLRPAAVAVAGKQE</sequence>
<evidence type="ECO:0000256" key="6">
    <source>
        <dbReference type="SAM" id="MobiDB-lite"/>
    </source>
</evidence>
<comment type="subcellular location">
    <subcellularLocation>
        <location evidence="3">Cytoplasm</location>
    </subcellularLocation>
</comment>
<accession>A0ABX0XZ42</accession>
<comment type="similarity">
    <text evidence="1 3 5">Belongs to the GrpE family.</text>
</comment>
<dbReference type="Gene3D" id="3.90.20.20">
    <property type="match status" value="1"/>
</dbReference>
<dbReference type="InterPro" id="IPR013805">
    <property type="entry name" value="GrpE_CC"/>
</dbReference>
<feature type="region of interest" description="Disordered" evidence="6">
    <location>
        <begin position="1"/>
        <end position="107"/>
    </location>
</feature>
<dbReference type="InterPro" id="IPR009012">
    <property type="entry name" value="GrpE_head"/>
</dbReference>
<dbReference type="CDD" id="cd00446">
    <property type="entry name" value="GrpE"/>
    <property type="match status" value="1"/>
</dbReference>
<keyword evidence="3 4" id="KW-0346">Stress response</keyword>
<dbReference type="PRINTS" id="PR00773">
    <property type="entry name" value="GRPEPROTEIN"/>
</dbReference>
<evidence type="ECO:0000256" key="1">
    <source>
        <dbReference type="ARBA" id="ARBA00009054"/>
    </source>
</evidence>
<keyword evidence="8" id="KW-1185">Reference proteome</keyword>
<dbReference type="Proteomes" id="UP000722989">
    <property type="component" value="Unassembled WGS sequence"/>
</dbReference>
<keyword evidence="3" id="KW-0963">Cytoplasm</keyword>
<name>A0ABX0XZ42_9ACTN</name>
<evidence type="ECO:0000256" key="4">
    <source>
        <dbReference type="RuleBase" id="RU000639"/>
    </source>
</evidence>
<evidence type="ECO:0000256" key="5">
    <source>
        <dbReference type="RuleBase" id="RU004478"/>
    </source>
</evidence>
<evidence type="ECO:0000313" key="8">
    <source>
        <dbReference type="Proteomes" id="UP000722989"/>
    </source>
</evidence>
<dbReference type="Gene3D" id="2.30.22.10">
    <property type="entry name" value="Head domain of nucleotide exchange factor GrpE"/>
    <property type="match status" value="1"/>
</dbReference>
<gene>
    <name evidence="3" type="primary">grpE</name>
    <name evidence="7" type="ORF">HC031_12415</name>
</gene>
<proteinExistence type="inferred from homology"/>
<feature type="compositionally biased region" description="Low complexity" evidence="6">
    <location>
        <begin position="43"/>
        <end position="83"/>
    </location>
</feature>
<dbReference type="PANTHER" id="PTHR21237">
    <property type="entry name" value="GRPE PROTEIN"/>
    <property type="match status" value="1"/>
</dbReference>
<organism evidence="7 8">
    <name type="scientific">Planosporangium thailandense</name>
    <dbReference type="NCBI Taxonomy" id="765197"/>
    <lineage>
        <taxon>Bacteria</taxon>
        <taxon>Bacillati</taxon>
        <taxon>Actinomycetota</taxon>
        <taxon>Actinomycetes</taxon>
        <taxon>Micromonosporales</taxon>
        <taxon>Micromonosporaceae</taxon>
        <taxon>Planosporangium</taxon>
    </lineage>
</organism>
<dbReference type="PROSITE" id="PS01071">
    <property type="entry name" value="GRPE"/>
    <property type="match status" value="1"/>
</dbReference>
<feature type="compositionally biased region" description="Basic and acidic residues" evidence="6">
    <location>
        <begin position="97"/>
        <end position="107"/>
    </location>
</feature>
<comment type="function">
    <text evidence="3 4">Participates actively in the response to hyperosmotic and heat shock by preventing the aggregation of stress-denatured proteins, in association with DnaK and GrpE. It is the nucleotide exchange factor for DnaK and may function as a thermosensor. Unfolded proteins bind initially to DnaJ; upon interaction with the DnaJ-bound protein, DnaK hydrolyzes its bound ATP, resulting in the formation of a stable complex. GrpE releases ADP from DnaK; ATP binding to DnaK triggers the release of the substrate protein, thus completing the reaction cycle. Several rounds of ATP-dependent interactions between DnaJ, DnaK and GrpE are required for fully efficient folding.</text>
</comment>
<dbReference type="Pfam" id="PF01025">
    <property type="entry name" value="GrpE"/>
    <property type="match status" value="1"/>
</dbReference>
<comment type="subunit">
    <text evidence="3">Homodimer.</text>
</comment>
<dbReference type="EMBL" id="JAATVY010000006">
    <property type="protein sequence ID" value="NJC70509.1"/>
    <property type="molecule type" value="Genomic_DNA"/>
</dbReference>